<sequence length="233" mass="25811">FAHKHILSPLVCVIVSVLAATGVDDALGQDEHSAQVSEARWATVNVDARSSEVYGTPWNADSLANINLGRWGYEVSFRISAEKSGHVRKLRYYDMHGQSGYSGGDGGEVRIELQTDDGSGAHRPSGTVLASGFIREPLKETLFPLVTFDRPARVTEGELYHIVFTNPDPDPNTNFTSVNCLYMKHPLTPQQPSVSDRDLAVVWRQVGKTEWDVRRKFTPIYDLCYEDGTAQGV</sequence>
<accession>X0Y603</accession>
<feature type="non-terminal residue" evidence="1">
    <location>
        <position position="233"/>
    </location>
</feature>
<evidence type="ECO:0000313" key="1">
    <source>
        <dbReference type="EMBL" id="GAG51349.1"/>
    </source>
</evidence>
<proteinExistence type="predicted"/>
<reference evidence="1" key="1">
    <citation type="journal article" date="2014" name="Front. Microbiol.">
        <title>High frequency of phylogenetically diverse reductive dehalogenase-homologous genes in deep subseafloor sedimentary metagenomes.</title>
        <authorList>
            <person name="Kawai M."/>
            <person name="Futagami T."/>
            <person name="Toyoda A."/>
            <person name="Takaki Y."/>
            <person name="Nishi S."/>
            <person name="Hori S."/>
            <person name="Arai W."/>
            <person name="Tsubouchi T."/>
            <person name="Morono Y."/>
            <person name="Uchiyama I."/>
            <person name="Ito T."/>
            <person name="Fujiyama A."/>
            <person name="Inagaki F."/>
            <person name="Takami H."/>
        </authorList>
    </citation>
    <scope>NUCLEOTIDE SEQUENCE</scope>
    <source>
        <strain evidence="1">Expedition CK06-06</strain>
    </source>
</reference>
<name>X0Y603_9ZZZZ</name>
<feature type="non-terminal residue" evidence="1">
    <location>
        <position position="1"/>
    </location>
</feature>
<comment type="caution">
    <text evidence="1">The sequence shown here is derived from an EMBL/GenBank/DDBJ whole genome shotgun (WGS) entry which is preliminary data.</text>
</comment>
<dbReference type="AlphaFoldDB" id="X0Y603"/>
<dbReference type="EMBL" id="BARS01052092">
    <property type="protein sequence ID" value="GAG51349.1"/>
    <property type="molecule type" value="Genomic_DNA"/>
</dbReference>
<protein>
    <submittedName>
        <fullName evidence="1">Uncharacterized protein</fullName>
    </submittedName>
</protein>
<organism evidence="1">
    <name type="scientific">marine sediment metagenome</name>
    <dbReference type="NCBI Taxonomy" id="412755"/>
    <lineage>
        <taxon>unclassified sequences</taxon>
        <taxon>metagenomes</taxon>
        <taxon>ecological metagenomes</taxon>
    </lineage>
</organism>
<gene>
    <name evidence="1" type="ORF">S01H1_77500</name>
</gene>